<dbReference type="EMBL" id="FPBZ01000029">
    <property type="protein sequence ID" value="SFU77374.1"/>
    <property type="molecule type" value="Genomic_DNA"/>
</dbReference>
<dbReference type="AlphaFoldDB" id="A0A1I7IWT2"/>
<proteinExistence type="predicted"/>
<evidence type="ECO:0000313" key="1">
    <source>
        <dbReference type="EMBL" id="SFU77374.1"/>
    </source>
</evidence>
<protein>
    <submittedName>
        <fullName evidence="1">Uncharacterized protein</fullName>
    </submittedName>
</protein>
<evidence type="ECO:0000313" key="2">
    <source>
        <dbReference type="Proteomes" id="UP000182649"/>
    </source>
</evidence>
<dbReference type="Proteomes" id="UP000182649">
    <property type="component" value="Unassembled WGS sequence"/>
</dbReference>
<name>A0A1I7IWT2_9PROT</name>
<gene>
    <name evidence="1" type="ORF">SAMN05216417_12928</name>
</gene>
<reference evidence="1 2" key="1">
    <citation type="submission" date="2016-10" db="EMBL/GenBank/DDBJ databases">
        <authorList>
            <person name="de Groot N.N."/>
        </authorList>
    </citation>
    <scope>NUCLEOTIDE SEQUENCE [LARGE SCALE GENOMIC DNA]</scope>
    <source>
        <strain evidence="1 2">Nl14</strain>
    </source>
</reference>
<accession>A0A1I7IWT2</accession>
<sequence>MGGGDDVKEAFSWMIAKMTQCGDGSTGRPGNFVVID</sequence>
<organism evidence="1 2">
    <name type="scientific">Nitrosospira multiformis</name>
    <dbReference type="NCBI Taxonomy" id="1231"/>
    <lineage>
        <taxon>Bacteria</taxon>
        <taxon>Pseudomonadati</taxon>
        <taxon>Pseudomonadota</taxon>
        <taxon>Betaproteobacteria</taxon>
        <taxon>Nitrosomonadales</taxon>
        <taxon>Nitrosomonadaceae</taxon>
        <taxon>Nitrosospira</taxon>
    </lineage>
</organism>
<feature type="non-terminal residue" evidence="1">
    <location>
        <position position="36"/>
    </location>
</feature>